<keyword evidence="2" id="KW-1185">Reference proteome</keyword>
<proteinExistence type="predicted"/>
<dbReference type="EMBL" id="ML208962">
    <property type="protein sequence ID" value="TFK59495.1"/>
    <property type="molecule type" value="Genomic_DNA"/>
</dbReference>
<accession>A0ACD3A267</accession>
<protein>
    <submittedName>
        <fullName evidence="1">Uncharacterized protein</fullName>
    </submittedName>
</protein>
<gene>
    <name evidence="1" type="ORF">BDN72DRAFT_945454</name>
</gene>
<evidence type="ECO:0000313" key="2">
    <source>
        <dbReference type="Proteomes" id="UP000308600"/>
    </source>
</evidence>
<reference evidence="1 2" key="1">
    <citation type="journal article" date="2019" name="Nat. Ecol. Evol.">
        <title>Megaphylogeny resolves global patterns of mushroom evolution.</title>
        <authorList>
            <person name="Varga T."/>
            <person name="Krizsan K."/>
            <person name="Foldi C."/>
            <person name="Dima B."/>
            <person name="Sanchez-Garcia M."/>
            <person name="Sanchez-Ramirez S."/>
            <person name="Szollosi G.J."/>
            <person name="Szarkandi J.G."/>
            <person name="Papp V."/>
            <person name="Albert L."/>
            <person name="Andreopoulos W."/>
            <person name="Angelini C."/>
            <person name="Antonin V."/>
            <person name="Barry K.W."/>
            <person name="Bougher N.L."/>
            <person name="Buchanan P."/>
            <person name="Buyck B."/>
            <person name="Bense V."/>
            <person name="Catcheside P."/>
            <person name="Chovatia M."/>
            <person name="Cooper J."/>
            <person name="Damon W."/>
            <person name="Desjardin D."/>
            <person name="Finy P."/>
            <person name="Geml J."/>
            <person name="Haridas S."/>
            <person name="Hughes K."/>
            <person name="Justo A."/>
            <person name="Karasinski D."/>
            <person name="Kautmanova I."/>
            <person name="Kiss B."/>
            <person name="Kocsube S."/>
            <person name="Kotiranta H."/>
            <person name="LaButti K.M."/>
            <person name="Lechner B.E."/>
            <person name="Liimatainen K."/>
            <person name="Lipzen A."/>
            <person name="Lukacs Z."/>
            <person name="Mihaltcheva S."/>
            <person name="Morgado L.N."/>
            <person name="Niskanen T."/>
            <person name="Noordeloos M.E."/>
            <person name="Ohm R.A."/>
            <person name="Ortiz-Santana B."/>
            <person name="Ovrebo C."/>
            <person name="Racz N."/>
            <person name="Riley R."/>
            <person name="Savchenko A."/>
            <person name="Shiryaev A."/>
            <person name="Soop K."/>
            <person name="Spirin V."/>
            <person name="Szebenyi C."/>
            <person name="Tomsovsky M."/>
            <person name="Tulloss R.E."/>
            <person name="Uehling J."/>
            <person name="Grigoriev I.V."/>
            <person name="Vagvolgyi C."/>
            <person name="Papp T."/>
            <person name="Martin F.M."/>
            <person name="Miettinen O."/>
            <person name="Hibbett D.S."/>
            <person name="Nagy L.G."/>
        </authorList>
    </citation>
    <scope>NUCLEOTIDE SEQUENCE [LARGE SCALE GENOMIC DNA]</scope>
    <source>
        <strain evidence="1 2">NL-1719</strain>
    </source>
</reference>
<organism evidence="1 2">
    <name type="scientific">Pluteus cervinus</name>
    <dbReference type="NCBI Taxonomy" id="181527"/>
    <lineage>
        <taxon>Eukaryota</taxon>
        <taxon>Fungi</taxon>
        <taxon>Dikarya</taxon>
        <taxon>Basidiomycota</taxon>
        <taxon>Agaricomycotina</taxon>
        <taxon>Agaricomycetes</taxon>
        <taxon>Agaricomycetidae</taxon>
        <taxon>Agaricales</taxon>
        <taxon>Pluteineae</taxon>
        <taxon>Pluteaceae</taxon>
        <taxon>Pluteus</taxon>
    </lineage>
</organism>
<dbReference type="Proteomes" id="UP000308600">
    <property type="component" value="Unassembled WGS sequence"/>
</dbReference>
<evidence type="ECO:0000313" key="1">
    <source>
        <dbReference type="EMBL" id="TFK59495.1"/>
    </source>
</evidence>
<sequence length="420" mass="48148">MHLVGLNIPELLVKLWRGVLREDGTSLAESEWKAHGALVESTRRYLPGSFGRTPRNPALKINSGYKAWEYLLYIWALGPAVFRQFLPPDNWSHFCSLVLGVRIVLQRRSTLKELHIAFKALVEWAQKYEEMYYQRKPKRLHLVRPSVHAIIHAPLETRRCGPLNLVAQWALENTIGNLGREIRQPSNPFANLSEIGTRRAQLNAVLAIHPKLQVPKKAIRGASYLPNKYVLLPATDEHLYTMQPVEASALRKYFRTKGISISQNDIQIYRWASLLLPNRQRARSLWRESTRSADKVRCSRNVKFVLRHDPKPRYGEVQYFFQISARQEVHTLALVSIYSLPDKELLSQSKDTLFACQYRGNLSLIVLNYDMIESVVAMPPLPLTAEEIAGGEFTNYFYVAEKPFLDATVLLGEDDEDDGI</sequence>
<name>A0ACD3A267_9AGAR</name>